<dbReference type="EMBL" id="BARU01015373">
    <property type="protein sequence ID" value="GAH51187.1"/>
    <property type="molecule type" value="Genomic_DNA"/>
</dbReference>
<protein>
    <submittedName>
        <fullName evidence="1">Uncharacterized protein</fullName>
    </submittedName>
</protein>
<organism evidence="1">
    <name type="scientific">marine sediment metagenome</name>
    <dbReference type="NCBI Taxonomy" id="412755"/>
    <lineage>
        <taxon>unclassified sequences</taxon>
        <taxon>metagenomes</taxon>
        <taxon>ecological metagenomes</taxon>
    </lineage>
</organism>
<gene>
    <name evidence="1" type="ORF">S03H2_26476</name>
</gene>
<proteinExistence type="predicted"/>
<reference evidence="1" key="1">
    <citation type="journal article" date="2014" name="Front. Microbiol.">
        <title>High frequency of phylogenetically diverse reductive dehalogenase-homologous genes in deep subseafloor sedimentary metagenomes.</title>
        <authorList>
            <person name="Kawai M."/>
            <person name="Futagami T."/>
            <person name="Toyoda A."/>
            <person name="Takaki Y."/>
            <person name="Nishi S."/>
            <person name="Hori S."/>
            <person name="Arai W."/>
            <person name="Tsubouchi T."/>
            <person name="Morono Y."/>
            <person name="Uchiyama I."/>
            <person name="Ito T."/>
            <person name="Fujiyama A."/>
            <person name="Inagaki F."/>
            <person name="Takami H."/>
        </authorList>
    </citation>
    <scope>NUCLEOTIDE SEQUENCE</scope>
    <source>
        <strain evidence="1">Expedition CK06-06</strain>
    </source>
</reference>
<dbReference type="AlphaFoldDB" id="X1G1R0"/>
<sequence>MAGKKIKGIRFFKPLDGLAGLIGRKGAAEKIADIVLNSGLKKNNQIKELIE</sequence>
<name>X1G1R0_9ZZZZ</name>
<accession>X1G1R0</accession>
<comment type="caution">
    <text evidence="1">The sequence shown here is derived from an EMBL/GenBank/DDBJ whole genome shotgun (WGS) entry which is preliminary data.</text>
</comment>
<evidence type="ECO:0000313" key="1">
    <source>
        <dbReference type="EMBL" id="GAH51187.1"/>
    </source>
</evidence>